<evidence type="ECO:0000313" key="2">
    <source>
        <dbReference type="EMBL" id="AMP43398.1"/>
    </source>
</evidence>
<dbReference type="GeneID" id="27210007"/>
<feature type="transmembrane region" description="Helical" evidence="1">
    <location>
        <begin position="6"/>
        <end position="24"/>
    </location>
</feature>
<reference evidence="2" key="1">
    <citation type="journal article" date="2016" name="PLoS ONE">
        <title>Distinctive Architecture of the Chloroplast Genome in the Chlorodendrophycean Green Algae Scherffelia dubia and Tetraselmis sp. CCMP 881.</title>
        <authorList>
            <person name="Turmel M."/>
            <person name="de Cambiaire J.C."/>
            <person name="Otis C."/>
            <person name="Lemieux C."/>
        </authorList>
    </citation>
    <scope>NUCLEOTIDE SEQUENCE</scope>
</reference>
<keyword evidence="1" id="KW-1133">Transmembrane helix</keyword>
<keyword evidence="1" id="KW-0472">Membrane</keyword>
<keyword evidence="1" id="KW-0812">Transmembrane</keyword>
<dbReference type="RefSeq" id="YP_009241491.1">
    <property type="nucleotide sequence ID" value="NC_029807.1"/>
</dbReference>
<feature type="transmembrane region" description="Helical" evidence="1">
    <location>
        <begin position="62"/>
        <end position="80"/>
    </location>
</feature>
<accession>A0A142BYA6</accession>
<evidence type="ECO:0000256" key="1">
    <source>
        <dbReference type="SAM" id="Phobius"/>
    </source>
</evidence>
<name>A0A142BYA6_SCHDU</name>
<proteinExistence type="predicted"/>
<geneLocation type="plastid" evidence="2"/>
<feature type="transmembrane region" description="Helical" evidence="1">
    <location>
        <begin position="106"/>
        <end position="122"/>
    </location>
</feature>
<feature type="transmembrane region" description="Helical" evidence="1">
    <location>
        <begin position="129"/>
        <end position="153"/>
    </location>
</feature>
<protein>
    <submittedName>
        <fullName evidence="2">Uncharacterized protein</fullName>
    </submittedName>
</protein>
<organism evidence="2">
    <name type="scientific">Scherffelia dubia</name>
    <name type="common">Green alga</name>
    <name type="synonym">Chlamydomonas dubia</name>
    <dbReference type="NCBI Taxonomy" id="3190"/>
    <lineage>
        <taxon>Eukaryota</taxon>
        <taxon>Viridiplantae</taxon>
        <taxon>Chlorophyta</taxon>
        <taxon>core chlorophytes</taxon>
        <taxon>Chlorodendrophyceae</taxon>
        <taxon>Chlorodendrales</taxon>
        <taxon>Chlorodendraceae</taxon>
        <taxon>Scherffelia</taxon>
    </lineage>
</organism>
<gene>
    <name evidence="2" type="primary">orf155</name>
</gene>
<keyword evidence="2" id="KW-0934">Plastid</keyword>
<dbReference type="AlphaFoldDB" id="A0A142BYA6"/>
<dbReference type="EMBL" id="KU167098">
    <property type="protein sequence ID" value="AMP43398.1"/>
    <property type="molecule type" value="Genomic_DNA"/>
</dbReference>
<sequence>MNQFKSFINFLIPIKSFIMSQIIIRVKQFIMIRFINPIKSFYWVHFMNPMTKWSFRFLRNPYYFFPIFFAVLILLGSGSLSDFLKCYMKYSIIVFAYFTWPRTREPFFLIEVLLVLTTYFIGYQEARNFCVVFVFLMCLLVPIISCFLSYVLLNG</sequence>